<dbReference type="EMBL" id="KZ824454">
    <property type="protein sequence ID" value="RAK98424.1"/>
    <property type="molecule type" value="Genomic_DNA"/>
</dbReference>
<dbReference type="VEuPathDB" id="FungiDB:BO80DRAFT_361857"/>
<dbReference type="Proteomes" id="UP000249402">
    <property type="component" value="Unassembled WGS sequence"/>
</dbReference>
<dbReference type="RefSeq" id="XP_025572752.1">
    <property type="nucleotide sequence ID" value="XM_025716034.1"/>
</dbReference>
<keyword evidence="2" id="KW-1185">Reference proteome</keyword>
<proteinExistence type="predicted"/>
<dbReference type="AlphaFoldDB" id="A0A395GTB5"/>
<organism evidence="1 2">
    <name type="scientific">Aspergillus ibericus CBS 121593</name>
    <dbReference type="NCBI Taxonomy" id="1448316"/>
    <lineage>
        <taxon>Eukaryota</taxon>
        <taxon>Fungi</taxon>
        <taxon>Dikarya</taxon>
        <taxon>Ascomycota</taxon>
        <taxon>Pezizomycotina</taxon>
        <taxon>Eurotiomycetes</taxon>
        <taxon>Eurotiomycetidae</taxon>
        <taxon>Eurotiales</taxon>
        <taxon>Aspergillaceae</taxon>
        <taxon>Aspergillus</taxon>
        <taxon>Aspergillus subgen. Circumdati</taxon>
    </lineage>
</organism>
<protein>
    <submittedName>
        <fullName evidence="1">Uncharacterized protein</fullName>
    </submittedName>
</protein>
<dbReference type="STRING" id="1448316.A0A395GTB5"/>
<evidence type="ECO:0000313" key="1">
    <source>
        <dbReference type="EMBL" id="RAK98424.1"/>
    </source>
</evidence>
<gene>
    <name evidence="1" type="ORF">BO80DRAFT_361857</name>
</gene>
<name>A0A395GTB5_9EURO</name>
<dbReference type="Pfam" id="PF20174">
    <property type="entry name" value="DUF6540"/>
    <property type="match status" value="1"/>
</dbReference>
<evidence type="ECO:0000313" key="2">
    <source>
        <dbReference type="Proteomes" id="UP000249402"/>
    </source>
</evidence>
<accession>A0A395GTB5</accession>
<sequence>MPITLSVLVFRGDPVDAMEYRHAGIYLDYGKDQSSMMHVVGAPGVFRFQEDDKMDYAKSEKLERHILVTTLHKGFTRDMVKAACSRTPVKNDGSEWNCQHWVGDALKELMKLGVQCLTKEQREEALDKMTAAVAEAKDEKHLCVTVSGWT</sequence>
<dbReference type="GeneID" id="37220899"/>
<dbReference type="InterPro" id="IPR046670">
    <property type="entry name" value="DUF6540"/>
</dbReference>
<dbReference type="OrthoDB" id="37659at2759"/>
<reference evidence="1 2" key="1">
    <citation type="submission" date="2018-02" db="EMBL/GenBank/DDBJ databases">
        <title>The genomes of Aspergillus section Nigri reveals drivers in fungal speciation.</title>
        <authorList>
            <consortium name="DOE Joint Genome Institute"/>
            <person name="Vesth T.C."/>
            <person name="Nybo J."/>
            <person name="Theobald S."/>
            <person name="Brandl J."/>
            <person name="Frisvad J.C."/>
            <person name="Nielsen K.F."/>
            <person name="Lyhne E.K."/>
            <person name="Kogle M.E."/>
            <person name="Kuo A."/>
            <person name="Riley R."/>
            <person name="Clum A."/>
            <person name="Nolan M."/>
            <person name="Lipzen A."/>
            <person name="Salamov A."/>
            <person name="Henrissat B."/>
            <person name="Wiebenga A."/>
            <person name="De vries R.P."/>
            <person name="Grigoriev I.V."/>
            <person name="Mortensen U.H."/>
            <person name="Andersen M.R."/>
            <person name="Baker S.E."/>
        </authorList>
    </citation>
    <scope>NUCLEOTIDE SEQUENCE [LARGE SCALE GENOMIC DNA]</scope>
    <source>
        <strain evidence="1 2">CBS 121593</strain>
    </source>
</reference>